<evidence type="ECO:0008006" key="3">
    <source>
        <dbReference type="Google" id="ProtNLM"/>
    </source>
</evidence>
<organism evidence="2">
    <name type="scientific">marine metagenome</name>
    <dbReference type="NCBI Taxonomy" id="408172"/>
    <lineage>
        <taxon>unclassified sequences</taxon>
        <taxon>metagenomes</taxon>
        <taxon>ecological metagenomes</taxon>
    </lineage>
</organism>
<name>A0A382U2X6_9ZZZZ</name>
<evidence type="ECO:0000256" key="1">
    <source>
        <dbReference type="ARBA" id="ARBA00022481"/>
    </source>
</evidence>
<protein>
    <recommendedName>
        <fullName evidence="3">Type II secretion system protein GspG C-terminal domain-containing protein</fullName>
    </recommendedName>
</protein>
<dbReference type="SUPFAM" id="SSF54523">
    <property type="entry name" value="Pili subunits"/>
    <property type="match status" value="1"/>
</dbReference>
<reference evidence="2" key="1">
    <citation type="submission" date="2018-05" db="EMBL/GenBank/DDBJ databases">
        <authorList>
            <person name="Lanie J.A."/>
            <person name="Ng W.-L."/>
            <person name="Kazmierczak K.M."/>
            <person name="Andrzejewski T.M."/>
            <person name="Davidsen T.M."/>
            <person name="Wayne K.J."/>
            <person name="Tettelin H."/>
            <person name="Glass J.I."/>
            <person name="Rusch D."/>
            <person name="Podicherti R."/>
            <person name="Tsui H.-C.T."/>
            <person name="Winkler M.E."/>
        </authorList>
    </citation>
    <scope>NUCLEOTIDE SEQUENCE</scope>
</reference>
<dbReference type="PANTHER" id="PTHR30093:SF2">
    <property type="entry name" value="TYPE II SECRETION SYSTEM PROTEIN H"/>
    <property type="match status" value="1"/>
</dbReference>
<accession>A0A382U2X6</accession>
<dbReference type="Gene3D" id="3.30.700.10">
    <property type="entry name" value="Glycoprotein, Type 4 Pilin"/>
    <property type="match status" value="1"/>
</dbReference>
<dbReference type="PANTHER" id="PTHR30093">
    <property type="entry name" value="GENERAL SECRETION PATHWAY PROTEIN G"/>
    <property type="match status" value="1"/>
</dbReference>
<dbReference type="InterPro" id="IPR000983">
    <property type="entry name" value="Bac_GSPG_pilin"/>
</dbReference>
<dbReference type="PRINTS" id="PR00813">
    <property type="entry name" value="BCTERIALGSPG"/>
</dbReference>
<evidence type="ECO:0000313" key="2">
    <source>
        <dbReference type="EMBL" id="SVD28028.1"/>
    </source>
</evidence>
<dbReference type="Pfam" id="PF07963">
    <property type="entry name" value="N_methyl"/>
    <property type="match status" value="1"/>
</dbReference>
<dbReference type="InterPro" id="IPR012902">
    <property type="entry name" value="N_methyl_site"/>
</dbReference>
<dbReference type="GO" id="GO:0015628">
    <property type="term" value="P:protein secretion by the type II secretion system"/>
    <property type="evidence" value="ECO:0007669"/>
    <property type="project" value="InterPro"/>
</dbReference>
<dbReference type="GO" id="GO:0015627">
    <property type="term" value="C:type II protein secretion system complex"/>
    <property type="evidence" value="ECO:0007669"/>
    <property type="project" value="InterPro"/>
</dbReference>
<feature type="non-terminal residue" evidence="2">
    <location>
        <position position="182"/>
    </location>
</feature>
<keyword evidence="1" id="KW-0488">Methylation</keyword>
<dbReference type="EMBL" id="UINC01140716">
    <property type="protein sequence ID" value="SVD28028.1"/>
    <property type="molecule type" value="Genomic_DNA"/>
</dbReference>
<dbReference type="InterPro" id="IPR045584">
    <property type="entry name" value="Pilin-like"/>
</dbReference>
<gene>
    <name evidence="2" type="ORF">METZ01_LOCUS380882</name>
</gene>
<dbReference type="AlphaFoldDB" id="A0A382U2X6"/>
<sequence length="182" mass="20377">MIKNKMKRAFTLIELLVVIAIIGILAGLLLPVLARAKAMTRTVQNKNNLKQIAGAFTMYEGDNNGLAVSVGDSTGKHFFGQYQGLSQSVDFSGGYLNLYVDNNPKVWLDPSFNSYSKRAKGHTCSYAYNHHYLNELEEQGSWWEPNYSFQWIGIDVGAMEEPVDTVLFGDSARNWMGPVEEN</sequence>
<dbReference type="NCBIfam" id="TIGR02532">
    <property type="entry name" value="IV_pilin_GFxxxE"/>
    <property type="match status" value="1"/>
</dbReference>
<proteinExistence type="predicted"/>